<evidence type="ECO:0000313" key="2">
    <source>
        <dbReference type="EMBL" id="MFC0313677.1"/>
    </source>
</evidence>
<accession>A0ABV6H475</accession>
<comment type="caution">
    <text evidence="2">The sequence shown here is derived from an EMBL/GenBank/DDBJ whole genome shotgun (WGS) entry which is preliminary data.</text>
</comment>
<dbReference type="InterPro" id="IPR027417">
    <property type="entry name" value="P-loop_NTPase"/>
</dbReference>
<dbReference type="InterPro" id="IPR003959">
    <property type="entry name" value="ATPase_AAA_core"/>
</dbReference>
<dbReference type="EMBL" id="JBHLWV010000006">
    <property type="protein sequence ID" value="MFC0313677.1"/>
    <property type="molecule type" value="Genomic_DNA"/>
</dbReference>
<dbReference type="RefSeq" id="WP_382360297.1">
    <property type="nucleotide sequence ID" value="NZ_JBHLWV010000006.1"/>
</dbReference>
<evidence type="ECO:0000313" key="3">
    <source>
        <dbReference type="Proteomes" id="UP001589783"/>
    </source>
</evidence>
<name>A0ABV6H475_9ACTN</name>
<dbReference type="Gene3D" id="3.40.50.300">
    <property type="entry name" value="P-loop containing nucleotide triphosphate hydrolases"/>
    <property type="match status" value="1"/>
</dbReference>
<dbReference type="Proteomes" id="UP001589783">
    <property type="component" value="Unassembled WGS sequence"/>
</dbReference>
<organism evidence="2 3">
    <name type="scientific">Gordonia phosphorivorans</name>
    <dbReference type="NCBI Taxonomy" id="1056982"/>
    <lineage>
        <taxon>Bacteria</taxon>
        <taxon>Bacillati</taxon>
        <taxon>Actinomycetota</taxon>
        <taxon>Actinomycetes</taxon>
        <taxon>Mycobacteriales</taxon>
        <taxon>Gordoniaceae</taxon>
        <taxon>Gordonia</taxon>
    </lineage>
</organism>
<dbReference type="SUPFAM" id="SSF52540">
    <property type="entry name" value="P-loop containing nucleoside triphosphate hydrolases"/>
    <property type="match status" value="1"/>
</dbReference>
<proteinExistence type="predicted"/>
<reference evidence="2 3" key="1">
    <citation type="submission" date="2024-09" db="EMBL/GenBank/DDBJ databases">
        <authorList>
            <person name="Sun Q."/>
            <person name="Mori K."/>
        </authorList>
    </citation>
    <scope>NUCLEOTIDE SEQUENCE [LARGE SCALE GENOMIC DNA]</scope>
    <source>
        <strain evidence="2 3">CCM 7957</strain>
    </source>
</reference>
<dbReference type="Pfam" id="PF00004">
    <property type="entry name" value="AAA"/>
    <property type="match status" value="1"/>
</dbReference>
<protein>
    <submittedName>
        <fullName evidence="2">AAA family ATPase</fullName>
    </submittedName>
</protein>
<evidence type="ECO:0000259" key="1">
    <source>
        <dbReference type="Pfam" id="PF00004"/>
    </source>
</evidence>
<feature type="domain" description="ATPase AAA-type core" evidence="1">
    <location>
        <begin position="102"/>
        <end position="204"/>
    </location>
</feature>
<keyword evidence="3" id="KW-1185">Reference proteome</keyword>
<sequence>MAWTMVSCSDCGATMRRLGSPSPTALCAMCVDDGGAAMRESVHRASSARLEQRLGRFDGAGGFDGAELPAHPEKRWEKLAATAIDEHLRRLADAQPGRTGLVFIGPTGIGKTRAAIAMTRAVAAVEPAGVAAMTESDLLSPSVAPWELPTHVAQLLSNRHTIMIDEVGSVSRPADQIMAGWRTVVEHVHASPLPVLFIATTNRQSWSESGGLGEWMGAQSVSRLRECCEMATTGWTDHRINRDHLDWKNALLAGGRRGGDGA</sequence>
<gene>
    <name evidence="2" type="ORF">ACFFJD_02260</name>
</gene>